<dbReference type="EC" id="1.1.1.17" evidence="2"/>
<feature type="domain" description="Mannitol dehydrogenase C-terminal" evidence="8">
    <location>
        <begin position="272"/>
        <end position="460"/>
    </location>
</feature>
<gene>
    <name evidence="9" type="ORF">BKA14_008538</name>
</gene>
<evidence type="ECO:0000256" key="2">
    <source>
        <dbReference type="ARBA" id="ARBA00012939"/>
    </source>
</evidence>
<keyword evidence="10" id="KW-1185">Reference proteome</keyword>
<evidence type="ECO:0000313" key="9">
    <source>
        <dbReference type="EMBL" id="MBB4698390.1"/>
    </source>
</evidence>
<proteinExistence type="inferred from homology"/>
<dbReference type="InterPro" id="IPR000669">
    <property type="entry name" value="Mannitol_DH"/>
</dbReference>
<evidence type="ECO:0000259" key="8">
    <source>
        <dbReference type="Pfam" id="PF08125"/>
    </source>
</evidence>
<evidence type="ECO:0000256" key="3">
    <source>
        <dbReference type="ARBA" id="ARBA00016219"/>
    </source>
</evidence>
<dbReference type="SUPFAM" id="SSF48179">
    <property type="entry name" value="6-phosphogluconate dehydrogenase C-terminal domain-like"/>
    <property type="match status" value="1"/>
</dbReference>
<dbReference type="Proteomes" id="UP000542742">
    <property type="component" value="Unassembled WGS sequence"/>
</dbReference>
<evidence type="ECO:0000256" key="6">
    <source>
        <dbReference type="ARBA" id="ARBA00048615"/>
    </source>
</evidence>
<name>A0A7W7D310_9ACTN</name>
<comment type="caution">
    <text evidence="9">The sequence shown here is derived from an EMBL/GenBank/DDBJ whole genome shotgun (WGS) entry which is preliminary data.</text>
</comment>
<dbReference type="InterPro" id="IPR013118">
    <property type="entry name" value="Mannitol_DH_C"/>
</dbReference>
<comment type="similarity">
    <text evidence="1">Belongs to the mannitol dehydrogenase family.</text>
</comment>
<dbReference type="GO" id="GO:0019594">
    <property type="term" value="P:mannitol metabolic process"/>
    <property type="evidence" value="ECO:0007669"/>
    <property type="project" value="InterPro"/>
</dbReference>
<keyword evidence="5" id="KW-0520">NAD</keyword>
<dbReference type="InterPro" id="IPR036291">
    <property type="entry name" value="NAD(P)-bd_dom_sf"/>
</dbReference>
<dbReference type="Gene3D" id="3.40.50.720">
    <property type="entry name" value="NAD(P)-binding Rossmann-like Domain"/>
    <property type="match status" value="1"/>
</dbReference>
<feature type="domain" description="Mannitol dehydrogenase N-terminal" evidence="7">
    <location>
        <begin position="31"/>
        <end position="263"/>
    </location>
</feature>
<dbReference type="AlphaFoldDB" id="A0A7W7D310"/>
<dbReference type="PANTHER" id="PTHR43362">
    <property type="entry name" value="MANNITOL DEHYDROGENASE DSF1-RELATED"/>
    <property type="match status" value="1"/>
</dbReference>
<accession>A0A7W7D310</accession>
<dbReference type="GO" id="GO:0008926">
    <property type="term" value="F:mannitol-1-phosphate 5-dehydrogenase activity"/>
    <property type="evidence" value="ECO:0007669"/>
    <property type="project" value="UniProtKB-EC"/>
</dbReference>
<organism evidence="9 10">
    <name type="scientific">Paractinoplanes abujensis</name>
    <dbReference type="NCBI Taxonomy" id="882441"/>
    <lineage>
        <taxon>Bacteria</taxon>
        <taxon>Bacillati</taxon>
        <taxon>Actinomycetota</taxon>
        <taxon>Actinomycetes</taxon>
        <taxon>Micromonosporales</taxon>
        <taxon>Micromonosporaceae</taxon>
        <taxon>Paractinoplanes</taxon>
    </lineage>
</organism>
<evidence type="ECO:0000256" key="5">
    <source>
        <dbReference type="ARBA" id="ARBA00023027"/>
    </source>
</evidence>
<dbReference type="InterPro" id="IPR013328">
    <property type="entry name" value="6PGD_dom2"/>
</dbReference>
<dbReference type="Pfam" id="PF08125">
    <property type="entry name" value="Mannitol_dh_C"/>
    <property type="match status" value="1"/>
</dbReference>
<dbReference type="InterPro" id="IPR050988">
    <property type="entry name" value="Mannitol_DH/Oxidoreductase"/>
</dbReference>
<dbReference type="InterPro" id="IPR008927">
    <property type="entry name" value="6-PGluconate_DH-like_C_sf"/>
</dbReference>
<comment type="catalytic activity">
    <reaction evidence="6">
        <text>D-mannitol 1-phosphate + NAD(+) = beta-D-fructose 6-phosphate + NADH + H(+)</text>
        <dbReference type="Rhea" id="RHEA:19661"/>
        <dbReference type="ChEBI" id="CHEBI:15378"/>
        <dbReference type="ChEBI" id="CHEBI:57540"/>
        <dbReference type="ChEBI" id="CHEBI:57634"/>
        <dbReference type="ChEBI" id="CHEBI:57945"/>
        <dbReference type="ChEBI" id="CHEBI:61381"/>
        <dbReference type="EC" id="1.1.1.17"/>
    </reaction>
</comment>
<dbReference type="SUPFAM" id="SSF51735">
    <property type="entry name" value="NAD(P)-binding Rossmann-fold domains"/>
    <property type="match status" value="1"/>
</dbReference>
<dbReference type="PANTHER" id="PTHR43362:SF1">
    <property type="entry name" value="MANNITOL DEHYDROGENASE 2-RELATED"/>
    <property type="match status" value="1"/>
</dbReference>
<dbReference type="Gene3D" id="1.10.1040.10">
    <property type="entry name" value="N-(1-d-carboxylethyl)-l-norvaline Dehydrogenase, domain 2"/>
    <property type="match status" value="1"/>
</dbReference>
<evidence type="ECO:0000259" key="7">
    <source>
        <dbReference type="Pfam" id="PF01232"/>
    </source>
</evidence>
<dbReference type="EMBL" id="JACHMF010000001">
    <property type="protein sequence ID" value="MBB4698390.1"/>
    <property type="molecule type" value="Genomic_DNA"/>
</dbReference>
<evidence type="ECO:0000313" key="10">
    <source>
        <dbReference type="Proteomes" id="UP000542742"/>
    </source>
</evidence>
<dbReference type="InterPro" id="IPR023027">
    <property type="entry name" value="Mannitol_DH_CS"/>
</dbReference>
<dbReference type="PROSITE" id="PS00974">
    <property type="entry name" value="MANNITOL_DHGENASE"/>
    <property type="match status" value="1"/>
</dbReference>
<evidence type="ECO:0000256" key="4">
    <source>
        <dbReference type="ARBA" id="ARBA00023002"/>
    </source>
</evidence>
<evidence type="ECO:0000256" key="1">
    <source>
        <dbReference type="ARBA" id="ARBA00006541"/>
    </source>
</evidence>
<dbReference type="PRINTS" id="PR00084">
    <property type="entry name" value="MTLDHDRGNASE"/>
</dbReference>
<dbReference type="Pfam" id="PF01232">
    <property type="entry name" value="Mannitol_dh"/>
    <property type="match status" value="1"/>
</dbReference>
<dbReference type="RefSeq" id="WP_203722110.1">
    <property type="nucleotide sequence ID" value="NZ_BOMC01000024.1"/>
</dbReference>
<reference evidence="9 10" key="1">
    <citation type="submission" date="2020-08" db="EMBL/GenBank/DDBJ databases">
        <title>Sequencing the genomes of 1000 actinobacteria strains.</title>
        <authorList>
            <person name="Klenk H.-P."/>
        </authorList>
    </citation>
    <scope>NUCLEOTIDE SEQUENCE [LARGE SCALE GENOMIC DNA]</scope>
    <source>
        <strain evidence="9 10">DSM 45518</strain>
    </source>
</reference>
<protein>
    <recommendedName>
        <fullName evidence="3">Mannitol-1-phosphate 5-dehydrogenase</fullName>
        <ecNumber evidence="2">1.1.1.17</ecNumber>
    </recommendedName>
</protein>
<sequence length="485" mass="52466">MDRISLSNRTVRSLADRIDVPTYDRSALVPAVVHLGVGGFHRAHQAVYFDDLARSGDLGWGVVGVGLRSPGMRDALLPQDCLFTVVESDEDGDRGRVVGAMTGYRYAPDRPAAVLDALADPRVRLVTLTVTGDGYHHPGRPVDPARPTTAAGFLVEALDRRRRAGLPGFTVLSCDNLPDNGAAARAAVLGPARLRDRALAAWIDAHVSFPASMVDRITPATGAATRRLVASRFGIDDRSPVVTEPFRQWVVEDDFPYGRPPLEQFGVHFVPDVTPYRLMKTRLLNAGHSALGYLGSLTGEYRTSSEAMTNPVIADYLAVLMREEIAPLLPKVPGIDLDAYQARVLRRFANPRISDQLSRLCGRGSTKMPAYLLPSLADARRTGRPALLLSLAVAAWFCYLRGYDLNGAPIEVRDALAETLQARARAGGNDPRPLLAEHRLFGSLAADPGLAGTLENALHDLEVYGPAATICDYLATELLTGRPVV</sequence>
<keyword evidence="4 9" id="KW-0560">Oxidoreductase</keyword>
<dbReference type="InterPro" id="IPR013131">
    <property type="entry name" value="Mannitol_DH_N"/>
</dbReference>